<keyword evidence="2" id="KW-1185">Reference proteome</keyword>
<gene>
    <name evidence="1" type="ORF">OUZ56_013440</name>
</gene>
<name>A0ABQ9Z5X2_9CRUS</name>
<evidence type="ECO:0000313" key="1">
    <source>
        <dbReference type="EMBL" id="KAK4008297.1"/>
    </source>
</evidence>
<dbReference type="EMBL" id="JAOYFB010000002">
    <property type="protein sequence ID" value="KAK4008297.1"/>
    <property type="molecule type" value="Genomic_DNA"/>
</dbReference>
<protein>
    <submittedName>
        <fullName evidence="1">Uncharacterized protein</fullName>
    </submittedName>
</protein>
<proteinExistence type="predicted"/>
<organism evidence="1 2">
    <name type="scientific">Daphnia magna</name>
    <dbReference type="NCBI Taxonomy" id="35525"/>
    <lineage>
        <taxon>Eukaryota</taxon>
        <taxon>Metazoa</taxon>
        <taxon>Ecdysozoa</taxon>
        <taxon>Arthropoda</taxon>
        <taxon>Crustacea</taxon>
        <taxon>Branchiopoda</taxon>
        <taxon>Diplostraca</taxon>
        <taxon>Cladocera</taxon>
        <taxon>Anomopoda</taxon>
        <taxon>Daphniidae</taxon>
        <taxon>Daphnia</taxon>
    </lineage>
</organism>
<sequence length="138" mass="15193">MGSSNLLKLLHSPFGHCASFGVELIDLVQSTFDWCLKVLMDKITAAFSVMFVNLHPWSAVIGVCSGLSACFLCAGPNPVESGKLYTDGQHYISNSARPSRAHPRQVFIYEYTVKAGIVRNSVVHIHNINVRMLRLICG</sequence>
<reference evidence="1 2" key="1">
    <citation type="journal article" date="2023" name="Nucleic Acids Res.">
        <title>The hologenome of Daphnia magna reveals possible DNA methylation and microbiome-mediated evolution of the host genome.</title>
        <authorList>
            <person name="Chaturvedi A."/>
            <person name="Li X."/>
            <person name="Dhandapani V."/>
            <person name="Marshall H."/>
            <person name="Kissane S."/>
            <person name="Cuenca-Cambronero M."/>
            <person name="Asole G."/>
            <person name="Calvet F."/>
            <person name="Ruiz-Romero M."/>
            <person name="Marangio P."/>
            <person name="Guigo R."/>
            <person name="Rago D."/>
            <person name="Mirbahai L."/>
            <person name="Eastwood N."/>
            <person name="Colbourne J.K."/>
            <person name="Zhou J."/>
            <person name="Mallon E."/>
            <person name="Orsini L."/>
        </authorList>
    </citation>
    <scope>NUCLEOTIDE SEQUENCE [LARGE SCALE GENOMIC DNA]</scope>
    <source>
        <strain evidence="1">LRV0_1</strain>
    </source>
</reference>
<accession>A0ABQ9Z5X2</accession>
<evidence type="ECO:0000313" key="2">
    <source>
        <dbReference type="Proteomes" id="UP001234178"/>
    </source>
</evidence>
<dbReference type="Proteomes" id="UP001234178">
    <property type="component" value="Unassembled WGS sequence"/>
</dbReference>
<comment type="caution">
    <text evidence="1">The sequence shown here is derived from an EMBL/GenBank/DDBJ whole genome shotgun (WGS) entry which is preliminary data.</text>
</comment>